<dbReference type="EMBL" id="JAUQTA010000001">
    <property type="protein sequence ID" value="MDO7866882.1"/>
    <property type="molecule type" value="Genomic_DNA"/>
</dbReference>
<dbReference type="PROSITE" id="PS51257">
    <property type="entry name" value="PROKAR_LIPOPROTEIN"/>
    <property type="match status" value="1"/>
</dbReference>
<keyword evidence="1" id="KW-0732">Signal</keyword>
<evidence type="ECO:0000313" key="3">
    <source>
        <dbReference type="Proteomes" id="UP001233314"/>
    </source>
</evidence>
<sequence length="127" mass="13240">MRFLLALVALAATLVAVGGCATEQEKWCDRVSSGAPELGRTLDEGGARKGLLEALPTLRDLAQAAPPDVRDDWRTVVDAVQALSDAVDAKDDAATRAAALKLASPDVQAAADAVDQEARDVCHTGLF</sequence>
<name>A0ABT9AZV1_9ACTN</name>
<dbReference type="Proteomes" id="UP001233314">
    <property type="component" value="Unassembled WGS sequence"/>
</dbReference>
<feature type="signal peptide" evidence="1">
    <location>
        <begin position="1"/>
        <end position="21"/>
    </location>
</feature>
<evidence type="ECO:0000313" key="2">
    <source>
        <dbReference type="EMBL" id="MDO7866882.1"/>
    </source>
</evidence>
<protein>
    <recommendedName>
        <fullName evidence="4">Secreted protein</fullName>
    </recommendedName>
</protein>
<gene>
    <name evidence="2" type="ORF">Q5722_00720</name>
</gene>
<feature type="chain" id="PRO_5047532265" description="Secreted protein" evidence="1">
    <location>
        <begin position="22"/>
        <end position="127"/>
    </location>
</feature>
<accession>A0ABT9AZV1</accession>
<organism evidence="2 3">
    <name type="scientific">Nocardioides jiangxiensis</name>
    <dbReference type="NCBI Taxonomy" id="3064524"/>
    <lineage>
        <taxon>Bacteria</taxon>
        <taxon>Bacillati</taxon>
        <taxon>Actinomycetota</taxon>
        <taxon>Actinomycetes</taxon>
        <taxon>Propionibacteriales</taxon>
        <taxon>Nocardioidaceae</taxon>
        <taxon>Nocardioides</taxon>
    </lineage>
</organism>
<evidence type="ECO:0008006" key="4">
    <source>
        <dbReference type="Google" id="ProtNLM"/>
    </source>
</evidence>
<reference evidence="2 3" key="1">
    <citation type="submission" date="2023-07" db="EMBL/GenBank/DDBJ databases">
        <title>Nocardioides sp. nov WY-20 isolated from soil.</title>
        <authorList>
            <person name="Liu B."/>
            <person name="Wan Y."/>
        </authorList>
    </citation>
    <scope>NUCLEOTIDE SEQUENCE [LARGE SCALE GENOMIC DNA]</scope>
    <source>
        <strain evidence="2 3">WY-20</strain>
    </source>
</reference>
<proteinExistence type="predicted"/>
<comment type="caution">
    <text evidence="2">The sequence shown here is derived from an EMBL/GenBank/DDBJ whole genome shotgun (WGS) entry which is preliminary data.</text>
</comment>
<dbReference type="RefSeq" id="WP_305026296.1">
    <property type="nucleotide sequence ID" value="NZ_JAUQTA010000001.1"/>
</dbReference>
<keyword evidence="3" id="KW-1185">Reference proteome</keyword>
<evidence type="ECO:0000256" key="1">
    <source>
        <dbReference type="SAM" id="SignalP"/>
    </source>
</evidence>